<dbReference type="RefSeq" id="WP_138193194.1">
    <property type="nucleotide sequence ID" value="NZ_VCIW01000003.1"/>
</dbReference>
<gene>
    <name evidence="9" type="primary">phnE</name>
    <name evidence="9" type="ORF">FE782_06165</name>
</gene>
<name>A0A5R9GJA3_9BACL</name>
<keyword evidence="2 7" id="KW-0813">Transport</keyword>
<dbReference type="PANTHER" id="PTHR30043">
    <property type="entry name" value="PHOSPHONATES TRANSPORT SYSTEM PERMEASE PROTEIN"/>
    <property type="match status" value="1"/>
</dbReference>
<dbReference type="OrthoDB" id="9808005at2"/>
<keyword evidence="3" id="KW-1003">Cell membrane</keyword>
<keyword evidence="6 7" id="KW-0472">Membrane</keyword>
<evidence type="ECO:0000256" key="2">
    <source>
        <dbReference type="ARBA" id="ARBA00022448"/>
    </source>
</evidence>
<protein>
    <submittedName>
        <fullName evidence="9">Phosphonate ABC transporter, permease protein PhnE</fullName>
    </submittedName>
</protein>
<feature type="transmembrane region" description="Helical" evidence="7">
    <location>
        <begin position="227"/>
        <end position="247"/>
    </location>
</feature>
<keyword evidence="5 7" id="KW-1133">Transmembrane helix</keyword>
<evidence type="ECO:0000259" key="8">
    <source>
        <dbReference type="PROSITE" id="PS50928"/>
    </source>
</evidence>
<organism evidence="9 10">
    <name type="scientific">Paenibacillus antri</name>
    <dbReference type="NCBI Taxonomy" id="2582848"/>
    <lineage>
        <taxon>Bacteria</taxon>
        <taxon>Bacillati</taxon>
        <taxon>Bacillota</taxon>
        <taxon>Bacilli</taxon>
        <taxon>Bacillales</taxon>
        <taxon>Paenibacillaceae</taxon>
        <taxon>Paenibacillus</taxon>
    </lineage>
</organism>
<comment type="subcellular location">
    <subcellularLocation>
        <location evidence="1 7">Cell membrane</location>
        <topology evidence="1 7">Multi-pass membrane protein</topology>
    </subcellularLocation>
</comment>
<comment type="similarity">
    <text evidence="7">Belongs to the binding-protein-dependent transport system permease family.</text>
</comment>
<dbReference type="InterPro" id="IPR005769">
    <property type="entry name" value="PhnE/PtxC"/>
</dbReference>
<feature type="transmembrane region" description="Helical" evidence="7">
    <location>
        <begin position="113"/>
        <end position="136"/>
    </location>
</feature>
<keyword evidence="10" id="KW-1185">Reference proteome</keyword>
<feature type="transmembrane region" description="Helical" evidence="7">
    <location>
        <begin position="66"/>
        <end position="92"/>
    </location>
</feature>
<dbReference type="Proteomes" id="UP000309676">
    <property type="component" value="Unassembled WGS sequence"/>
</dbReference>
<comment type="caution">
    <text evidence="9">The sequence shown here is derived from an EMBL/GenBank/DDBJ whole genome shotgun (WGS) entry which is preliminary data.</text>
</comment>
<dbReference type="AlphaFoldDB" id="A0A5R9GJA3"/>
<dbReference type="NCBIfam" id="TIGR01097">
    <property type="entry name" value="PhnE"/>
    <property type="match status" value="1"/>
</dbReference>
<evidence type="ECO:0000256" key="3">
    <source>
        <dbReference type="ARBA" id="ARBA00022475"/>
    </source>
</evidence>
<reference evidence="9 10" key="1">
    <citation type="submission" date="2019-05" db="EMBL/GenBank/DDBJ databases">
        <authorList>
            <person name="Narsing Rao M.P."/>
            <person name="Li W.J."/>
        </authorList>
    </citation>
    <scope>NUCLEOTIDE SEQUENCE [LARGE SCALE GENOMIC DNA]</scope>
    <source>
        <strain evidence="9 10">SYSU_K30003</strain>
    </source>
</reference>
<dbReference type="SUPFAM" id="SSF161098">
    <property type="entry name" value="MetI-like"/>
    <property type="match status" value="1"/>
</dbReference>
<proteinExistence type="inferred from homology"/>
<accession>A0A5R9GJA3</accession>
<dbReference type="InterPro" id="IPR035906">
    <property type="entry name" value="MetI-like_sf"/>
</dbReference>
<evidence type="ECO:0000256" key="1">
    <source>
        <dbReference type="ARBA" id="ARBA00004651"/>
    </source>
</evidence>
<feature type="domain" description="ABC transmembrane type-1" evidence="8">
    <location>
        <begin position="62"/>
        <end position="244"/>
    </location>
</feature>
<evidence type="ECO:0000256" key="7">
    <source>
        <dbReference type="RuleBase" id="RU363032"/>
    </source>
</evidence>
<dbReference type="Pfam" id="PF00528">
    <property type="entry name" value="BPD_transp_1"/>
    <property type="match status" value="1"/>
</dbReference>
<dbReference type="CDD" id="cd06261">
    <property type="entry name" value="TM_PBP2"/>
    <property type="match status" value="1"/>
</dbReference>
<evidence type="ECO:0000256" key="4">
    <source>
        <dbReference type="ARBA" id="ARBA00022692"/>
    </source>
</evidence>
<dbReference type="PROSITE" id="PS50928">
    <property type="entry name" value="ABC_TM1"/>
    <property type="match status" value="1"/>
</dbReference>
<evidence type="ECO:0000313" key="10">
    <source>
        <dbReference type="Proteomes" id="UP000309676"/>
    </source>
</evidence>
<keyword evidence="4 7" id="KW-0812">Transmembrane</keyword>
<dbReference type="PANTHER" id="PTHR30043:SF1">
    <property type="entry name" value="ABC TRANSPORT SYSTEM PERMEASE PROTEIN P69"/>
    <property type="match status" value="1"/>
</dbReference>
<dbReference type="GO" id="GO:0005886">
    <property type="term" value="C:plasma membrane"/>
    <property type="evidence" value="ECO:0007669"/>
    <property type="project" value="UniProtKB-SubCell"/>
</dbReference>
<dbReference type="InterPro" id="IPR000515">
    <property type="entry name" value="MetI-like"/>
</dbReference>
<evidence type="ECO:0000313" key="9">
    <source>
        <dbReference type="EMBL" id="TLS52953.1"/>
    </source>
</evidence>
<dbReference type="EMBL" id="VCIW01000003">
    <property type="protein sequence ID" value="TLS52953.1"/>
    <property type="molecule type" value="Genomic_DNA"/>
</dbReference>
<dbReference type="Gene3D" id="1.10.3720.10">
    <property type="entry name" value="MetI-like"/>
    <property type="match status" value="1"/>
</dbReference>
<dbReference type="GO" id="GO:0015416">
    <property type="term" value="F:ABC-type phosphonate transporter activity"/>
    <property type="evidence" value="ECO:0007669"/>
    <property type="project" value="InterPro"/>
</dbReference>
<evidence type="ECO:0000256" key="5">
    <source>
        <dbReference type="ARBA" id="ARBA00022989"/>
    </source>
</evidence>
<sequence length="252" mass="27096">MLWLKKSTIALGTALALLLALSWIGLELDVTKFAAAANIVVFLRNDWLPPDWSVLGDAVRLSIDTLMIAFLSTFFALLVALPLSLLAAGNVATPWLRGAVRAFLSLLRSVPEIVFGLLFVVAVGLGPFPAVLAILLHNVGVLGKLVSELVEAADPAPQEALRAAGASRGMEALYGILPQIAPNVVSQYFYRFEVAIRTSLILGFIGAGGIGQQLFMHFKIFKYAQVTVDVIVIMALVLLADALSAWARRKMI</sequence>
<evidence type="ECO:0000256" key="6">
    <source>
        <dbReference type="ARBA" id="ARBA00023136"/>
    </source>
</evidence>